<evidence type="ECO:0000256" key="1">
    <source>
        <dbReference type="SAM" id="SignalP"/>
    </source>
</evidence>
<organism evidence="2 3">
    <name type="scientific">Bradyrhizobium valentinum</name>
    <dbReference type="NCBI Taxonomy" id="1518501"/>
    <lineage>
        <taxon>Bacteria</taxon>
        <taxon>Pseudomonadati</taxon>
        <taxon>Pseudomonadota</taxon>
        <taxon>Alphaproteobacteria</taxon>
        <taxon>Hyphomicrobiales</taxon>
        <taxon>Nitrobacteraceae</taxon>
        <taxon>Bradyrhizobium</taxon>
    </lineage>
</organism>
<feature type="signal peptide" evidence="1">
    <location>
        <begin position="1"/>
        <end position="40"/>
    </location>
</feature>
<protein>
    <recommendedName>
        <fullName evidence="4">Porin</fullName>
    </recommendedName>
</protein>
<evidence type="ECO:0008006" key="4">
    <source>
        <dbReference type="Google" id="ProtNLM"/>
    </source>
</evidence>
<accession>A0A0R3L5D4</accession>
<dbReference type="EMBL" id="LLXX01000143">
    <property type="protein sequence ID" value="KRR03129.1"/>
    <property type="molecule type" value="Genomic_DNA"/>
</dbReference>
<evidence type="ECO:0000313" key="3">
    <source>
        <dbReference type="Proteomes" id="UP000051913"/>
    </source>
</evidence>
<dbReference type="Proteomes" id="UP000051913">
    <property type="component" value="Unassembled WGS sequence"/>
</dbReference>
<dbReference type="AlphaFoldDB" id="A0A0R3L5D4"/>
<sequence>MFRHYSIIRGLRFMKSIKPILTASLVLGMTAIAAAGPAEARHLRHAGTAYALSAGACSDPGPRPTYIYPTPNWEPFFRRRVYRYGPILICEPVLQATRVLSVRY</sequence>
<gene>
    <name evidence="2" type="ORF">CP49_04060</name>
</gene>
<evidence type="ECO:0000313" key="2">
    <source>
        <dbReference type="EMBL" id="KRR03129.1"/>
    </source>
</evidence>
<name>A0A0R3L5D4_9BRAD</name>
<keyword evidence="3" id="KW-1185">Reference proteome</keyword>
<reference evidence="2 3" key="1">
    <citation type="submission" date="2014-03" db="EMBL/GenBank/DDBJ databases">
        <title>Bradyrhizobium valentinum sp. nov., isolated from effective nodules of Lupinus mariae-josephae, a lupine endemic of basic-lime soils in Eastern Spain.</title>
        <authorList>
            <person name="Duran D."/>
            <person name="Rey L."/>
            <person name="Navarro A."/>
            <person name="Busquets A."/>
            <person name="Imperial J."/>
            <person name="Ruiz-Argueso T."/>
        </authorList>
    </citation>
    <scope>NUCLEOTIDE SEQUENCE [LARGE SCALE GENOMIC DNA]</scope>
    <source>
        <strain evidence="2 3">LmjM3</strain>
    </source>
</reference>
<comment type="caution">
    <text evidence="2">The sequence shown here is derived from an EMBL/GenBank/DDBJ whole genome shotgun (WGS) entry which is preliminary data.</text>
</comment>
<feature type="chain" id="PRO_5006442679" description="Porin" evidence="1">
    <location>
        <begin position="41"/>
        <end position="104"/>
    </location>
</feature>
<keyword evidence="1" id="KW-0732">Signal</keyword>
<proteinExistence type="predicted"/>